<dbReference type="GO" id="GO:0015293">
    <property type="term" value="F:symporter activity"/>
    <property type="evidence" value="ECO:0007669"/>
    <property type="project" value="UniProtKB-KW"/>
</dbReference>
<keyword evidence="3" id="KW-1003">Cell membrane</keyword>
<evidence type="ECO:0000256" key="6">
    <source>
        <dbReference type="ARBA" id="ARBA00022989"/>
    </source>
</evidence>
<keyword evidence="7 9" id="KW-0472">Membrane</keyword>
<dbReference type="EMBL" id="KK828170">
    <property type="protein sequence ID" value="KFP74392.1"/>
    <property type="molecule type" value="Genomic_DNA"/>
</dbReference>
<evidence type="ECO:0000256" key="5">
    <source>
        <dbReference type="ARBA" id="ARBA00022847"/>
    </source>
</evidence>
<feature type="signal peptide" evidence="10">
    <location>
        <begin position="1"/>
        <end position="18"/>
    </location>
</feature>
<evidence type="ECO:0000256" key="4">
    <source>
        <dbReference type="ARBA" id="ARBA00022692"/>
    </source>
</evidence>
<dbReference type="Proteomes" id="UP000053537">
    <property type="component" value="Unassembled WGS sequence"/>
</dbReference>
<dbReference type="Gene3D" id="1.20.1250.20">
    <property type="entry name" value="MFS general substrate transporter like domains"/>
    <property type="match status" value="1"/>
</dbReference>
<evidence type="ECO:0000256" key="8">
    <source>
        <dbReference type="ARBA" id="ARBA00023180"/>
    </source>
</evidence>
<organism evidence="11 12">
    <name type="scientific">Acanthisitta chloris</name>
    <name type="common">rifleman</name>
    <dbReference type="NCBI Taxonomy" id="57068"/>
    <lineage>
        <taxon>Eukaryota</taxon>
        <taxon>Metazoa</taxon>
        <taxon>Chordata</taxon>
        <taxon>Craniata</taxon>
        <taxon>Vertebrata</taxon>
        <taxon>Euteleostomi</taxon>
        <taxon>Archelosauria</taxon>
        <taxon>Archosauria</taxon>
        <taxon>Dinosauria</taxon>
        <taxon>Saurischia</taxon>
        <taxon>Theropoda</taxon>
        <taxon>Coelurosauria</taxon>
        <taxon>Aves</taxon>
        <taxon>Neognathae</taxon>
        <taxon>Neoaves</taxon>
        <taxon>Telluraves</taxon>
        <taxon>Australaves</taxon>
        <taxon>Passeriformes</taxon>
        <taxon>Acanthisittidae</taxon>
        <taxon>Acanthisitta</taxon>
    </lineage>
</organism>
<feature type="non-terminal residue" evidence="11">
    <location>
        <position position="1"/>
    </location>
</feature>
<evidence type="ECO:0000313" key="11">
    <source>
        <dbReference type="EMBL" id="KFP74392.1"/>
    </source>
</evidence>
<proteinExistence type="predicted"/>
<dbReference type="InterPro" id="IPR036259">
    <property type="entry name" value="MFS_trans_sf"/>
</dbReference>
<evidence type="ECO:0000256" key="1">
    <source>
        <dbReference type="ARBA" id="ARBA00004554"/>
    </source>
</evidence>
<protein>
    <submittedName>
        <fullName evidence="11">Proton-coupled folate transporter</fullName>
    </submittedName>
</protein>
<keyword evidence="4 9" id="KW-0812">Transmembrane</keyword>
<evidence type="ECO:0000256" key="2">
    <source>
        <dbReference type="ARBA" id="ARBA00022448"/>
    </source>
</evidence>
<reference evidence="11 12" key="1">
    <citation type="submission" date="2014-04" db="EMBL/GenBank/DDBJ databases">
        <title>Genome evolution of avian class.</title>
        <authorList>
            <person name="Zhang G."/>
            <person name="Li C."/>
        </authorList>
    </citation>
    <scope>NUCLEOTIDE SEQUENCE [LARGE SCALE GENOMIC DNA]</scope>
    <source>
        <strain evidence="11">BGI_N310</strain>
    </source>
</reference>
<feature type="non-terminal residue" evidence="11">
    <location>
        <position position="247"/>
    </location>
</feature>
<feature type="transmembrane region" description="Helical" evidence="9">
    <location>
        <begin position="172"/>
        <end position="197"/>
    </location>
</feature>
<evidence type="ECO:0000256" key="7">
    <source>
        <dbReference type="ARBA" id="ARBA00023136"/>
    </source>
</evidence>
<dbReference type="GO" id="GO:0016323">
    <property type="term" value="C:basolateral plasma membrane"/>
    <property type="evidence" value="ECO:0007669"/>
    <property type="project" value="UniProtKB-SubCell"/>
</dbReference>
<keyword evidence="8" id="KW-0325">Glycoprotein</keyword>
<dbReference type="PANTHER" id="PTHR23507:SF2">
    <property type="entry name" value="PROTON-COUPLED FOLATE TRANSPORTER"/>
    <property type="match status" value="1"/>
</dbReference>
<feature type="transmembrane region" description="Helical" evidence="9">
    <location>
        <begin position="59"/>
        <end position="76"/>
    </location>
</feature>
<evidence type="ECO:0000256" key="3">
    <source>
        <dbReference type="ARBA" id="ARBA00022475"/>
    </source>
</evidence>
<comment type="subcellular location">
    <subcellularLocation>
        <location evidence="1">Basolateral cell membrane</location>
        <topology evidence="1">Multi-pass membrane protein</topology>
    </subcellularLocation>
</comment>
<evidence type="ECO:0000313" key="12">
    <source>
        <dbReference type="Proteomes" id="UP000053537"/>
    </source>
</evidence>
<feature type="transmembrane region" description="Helical" evidence="9">
    <location>
        <begin position="142"/>
        <end position="160"/>
    </location>
</feature>
<keyword evidence="2" id="KW-0813">Transport</keyword>
<dbReference type="AlphaFoldDB" id="A0A091MH81"/>
<evidence type="ECO:0000256" key="10">
    <source>
        <dbReference type="SAM" id="SignalP"/>
    </source>
</evidence>
<dbReference type="SUPFAM" id="SSF103473">
    <property type="entry name" value="MFS general substrate transporter"/>
    <property type="match status" value="1"/>
</dbReference>
<keyword evidence="10" id="KW-0732">Signal</keyword>
<evidence type="ECO:0000256" key="9">
    <source>
        <dbReference type="SAM" id="Phobius"/>
    </source>
</evidence>
<feature type="transmembrane region" description="Helical" evidence="9">
    <location>
        <begin position="209"/>
        <end position="229"/>
    </location>
</feature>
<gene>
    <name evidence="11" type="ORF">N310_07072</name>
</gene>
<keyword evidence="5" id="KW-0769">Symport</keyword>
<dbReference type="PANTHER" id="PTHR23507">
    <property type="entry name" value="ZGC:174356"/>
    <property type="match status" value="1"/>
</dbReference>
<feature type="chain" id="PRO_5001876871" evidence="10">
    <location>
        <begin position="19"/>
        <end position="247"/>
    </location>
</feature>
<name>A0A091MH81_9PASS</name>
<accession>A0A091MH81</accession>
<keyword evidence="12" id="KW-1185">Reference proteome</keyword>
<sequence>INPFWLAFAASLAATLYAAFCLQESVKQRKPAKLFTLSHYKAVYRLYTAPEHLSSRWKLALYSLAFFLIVTVHFGSKDLFVLYELGAPLCWASDLIGYGSSLAGLRLMQLCLADTWVAEIGLISNIAGLVVISLATKTALMFTGYGILFLSMAATPVIRSKLSKLVSETEQGALFASIACVEGLCSLVATGVFNSLYPATLHFMRGFPFLFGAVILLIPAAILGWIEIWDSKHDYNHFQDASRSPAE</sequence>
<feature type="transmembrane region" description="Helical" evidence="9">
    <location>
        <begin position="116"/>
        <end position="136"/>
    </location>
</feature>
<keyword evidence="6 9" id="KW-1133">Transmembrane helix</keyword>